<keyword evidence="7" id="KW-0998">Cell outer membrane</keyword>
<dbReference type="InterPro" id="IPR023707">
    <property type="entry name" value="OM_assembly_BamA"/>
</dbReference>
<name>A0A7V1CXU4_9GAMM</name>
<comment type="subcellular location">
    <subcellularLocation>
        <location evidence="1">Membrane</location>
    </subcellularLocation>
</comment>
<evidence type="ECO:0000256" key="7">
    <source>
        <dbReference type="ARBA" id="ARBA00023237"/>
    </source>
</evidence>
<dbReference type="PROSITE" id="PS51779">
    <property type="entry name" value="POTRA"/>
    <property type="match status" value="5"/>
</dbReference>
<dbReference type="Gene3D" id="3.10.20.310">
    <property type="entry name" value="membrane protein fhac"/>
    <property type="match status" value="5"/>
</dbReference>
<keyword evidence="3" id="KW-0812">Transmembrane</keyword>
<evidence type="ECO:0000256" key="1">
    <source>
        <dbReference type="ARBA" id="ARBA00004370"/>
    </source>
</evidence>
<dbReference type="Proteomes" id="UP000886188">
    <property type="component" value="Unassembled WGS sequence"/>
</dbReference>
<dbReference type="InterPro" id="IPR039910">
    <property type="entry name" value="D15-like"/>
</dbReference>
<accession>A0A7V1CXU4</accession>
<dbReference type="Gene3D" id="2.40.160.50">
    <property type="entry name" value="membrane protein fhac: a member of the omp85/tpsb transporter family"/>
    <property type="match status" value="1"/>
</dbReference>
<feature type="non-terminal residue" evidence="11">
    <location>
        <position position="523"/>
    </location>
</feature>
<dbReference type="InterPro" id="IPR010827">
    <property type="entry name" value="BamA/TamA_POTRA"/>
</dbReference>
<feature type="chain" id="PRO_5031431442" description="Outer membrane protein assembly factor BamA" evidence="9">
    <location>
        <begin position="22"/>
        <end position="523"/>
    </location>
</feature>
<feature type="domain" description="POTRA" evidence="10">
    <location>
        <begin position="267"/>
        <end position="345"/>
    </location>
</feature>
<dbReference type="AlphaFoldDB" id="A0A7V1CXU4"/>
<evidence type="ECO:0000256" key="2">
    <source>
        <dbReference type="ARBA" id="ARBA00022452"/>
    </source>
</evidence>
<feature type="domain" description="POTRA" evidence="10">
    <location>
        <begin position="348"/>
        <end position="422"/>
    </location>
</feature>
<dbReference type="GO" id="GO:0043165">
    <property type="term" value="P:Gram-negative-bacterium-type cell outer membrane assembly"/>
    <property type="evidence" value="ECO:0007669"/>
    <property type="project" value="TreeGrafter"/>
</dbReference>
<dbReference type="RefSeq" id="WP_304181346.1">
    <property type="nucleotide sequence ID" value="NZ_DRGM01000080.1"/>
</dbReference>
<feature type="domain" description="POTRA" evidence="10">
    <location>
        <begin position="25"/>
        <end position="92"/>
    </location>
</feature>
<dbReference type="NCBIfam" id="TIGR03303">
    <property type="entry name" value="OM_YaeT"/>
    <property type="match status" value="1"/>
</dbReference>
<dbReference type="InterPro" id="IPR000184">
    <property type="entry name" value="Bac_surfAg_D15"/>
</dbReference>
<dbReference type="FunFam" id="3.10.20.310:FF:000002">
    <property type="entry name" value="Outer membrane protein assembly factor BamA"/>
    <property type="match status" value="1"/>
</dbReference>
<dbReference type="InterPro" id="IPR034746">
    <property type="entry name" value="POTRA"/>
</dbReference>
<evidence type="ECO:0000256" key="3">
    <source>
        <dbReference type="ARBA" id="ARBA00022692"/>
    </source>
</evidence>
<dbReference type="EMBL" id="DRGM01000080">
    <property type="protein sequence ID" value="HEA16321.1"/>
    <property type="molecule type" value="Genomic_DNA"/>
</dbReference>
<keyword evidence="2" id="KW-1134">Transmembrane beta strand</keyword>
<dbReference type="Pfam" id="PF01103">
    <property type="entry name" value="Omp85"/>
    <property type="match status" value="1"/>
</dbReference>
<dbReference type="Pfam" id="PF07244">
    <property type="entry name" value="POTRA"/>
    <property type="match status" value="4"/>
</dbReference>
<keyword evidence="6" id="KW-0472">Membrane</keyword>
<dbReference type="PANTHER" id="PTHR12815">
    <property type="entry name" value="SORTING AND ASSEMBLY MACHINERY SAMM50 PROTEIN FAMILY MEMBER"/>
    <property type="match status" value="1"/>
</dbReference>
<evidence type="ECO:0000259" key="10">
    <source>
        <dbReference type="PROSITE" id="PS51779"/>
    </source>
</evidence>
<evidence type="ECO:0000256" key="8">
    <source>
        <dbReference type="NCBIfam" id="TIGR03303"/>
    </source>
</evidence>
<evidence type="ECO:0000256" key="6">
    <source>
        <dbReference type="ARBA" id="ARBA00023136"/>
    </source>
</evidence>
<feature type="signal peptide" evidence="9">
    <location>
        <begin position="1"/>
        <end position="21"/>
    </location>
</feature>
<organism evidence="11">
    <name type="scientific">Pseudoalteromonas prydzensis</name>
    <dbReference type="NCBI Taxonomy" id="182141"/>
    <lineage>
        <taxon>Bacteria</taxon>
        <taxon>Pseudomonadati</taxon>
        <taxon>Pseudomonadota</taxon>
        <taxon>Gammaproteobacteria</taxon>
        <taxon>Alteromonadales</taxon>
        <taxon>Pseudoalteromonadaceae</taxon>
        <taxon>Pseudoalteromonas</taxon>
    </lineage>
</organism>
<gene>
    <name evidence="11" type="primary">bamA</name>
    <name evidence="11" type="ORF">ENH88_07715</name>
</gene>
<evidence type="ECO:0000313" key="11">
    <source>
        <dbReference type="EMBL" id="HEA16321.1"/>
    </source>
</evidence>
<dbReference type="PANTHER" id="PTHR12815:SF23">
    <property type="entry name" value="OUTER MEMBRANE PROTEIN ASSEMBLY FACTOR BAMA"/>
    <property type="match status" value="1"/>
</dbReference>
<evidence type="ECO:0000256" key="9">
    <source>
        <dbReference type="SAM" id="SignalP"/>
    </source>
</evidence>
<feature type="domain" description="POTRA" evidence="10">
    <location>
        <begin position="176"/>
        <end position="264"/>
    </location>
</feature>
<evidence type="ECO:0000256" key="4">
    <source>
        <dbReference type="ARBA" id="ARBA00022729"/>
    </source>
</evidence>
<feature type="domain" description="POTRA" evidence="10">
    <location>
        <begin position="93"/>
        <end position="173"/>
    </location>
</feature>
<dbReference type="GO" id="GO:0051205">
    <property type="term" value="P:protein insertion into membrane"/>
    <property type="evidence" value="ECO:0007669"/>
    <property type="project" value="TreeGrafter"/>
</dbReference>
<reference evidence="11" key="1">
    <citation type="journal article" date="2020" name="mSystems">
        <title>Genome- and Community-Level Interaction Insights into Carbon Utilization and Element Cycling Functions of Hydrothermarchaeota in Hydrothermal Sediment.</title>
        <authorList>
            <person name="Zhou Z."/>
            <person name="Liu Y."/>
            <person name="Xu W."/>
            <person name="Pan J."/>
            <person name="Luo Z.H."/>
            <person name="Li M."/>
        </authorList>
    </citation>
    <scope>NUCLEOTIDE SEQUENCE [LARGE SCALE GENOMIC DNA]</scope>
    <source>
        <strain evidence="11">HyVt-346</strain>
    </source>
</reference>
<keyword evidence="5" id="KW-0677">Repeat</keyword>
<comment type="caution">
    <text evidence="11">The sequence shown here is derived from an EMBL/GenBank/DDBJ whole genome shotgun (WGS) entry which is preliminary data.</text>
</comment>
<keyword evidence="4 9" id="KW-0732">Signal</keyword>
<dbReference type="GO" id="GO:1990063">
    <property type="term" value="C:Bam protein complex"/>
    <property type="evidence" value="ECO:0007669"/>
    <property type="project" value="TreeGrafter"/>
</dbReference>
<sequence>MAIKKHLAVTSLLGASFAALGQNSFIVDDLKVEGLQRVALGAALTHIPINVGDNVDDYTISKTIKSLYNSGHFDNIKALRDGNNVIFRVTERPTISIIEFEGNKDIKDEQLTQSLDQQDIRQGEPLDKTVVDNIEKGLIEFFHSIGKYNAKIDVSITKLPRNRVKLKLEFDEGDAASIRQINLVGNELFSNEDLLALAESQQDLPWWQFMGSDRYQKQTIEGDLEKIRSFYLDRGYLRFNIDSTQVSVSPERESVYVTANISEGVKYKVKGFDFIGDLLGREELIKSVIPLRAGELYNGSVVTSSEEFIKSYLARFGYANAEVRTIPEIDDENKEVQLTLSVDPGQRVYVRRIIVGGNQNTADEVLRREMTQLEGAWLSNQNLERSKLQIQRLPYMESVDFNVVPVPGVDDQVDVDFTVKEQSAGSFNAGLAYGSYLGLQFNIGVTESNFLGTGNQIGFNINTSRGSERVSLSYTDPYFTPDGVSQGSSIFYSNYDASKFSLIDYKSKSYGIGTNIGFPIDAV</sequence>
<proteinExistence type="predicted"/>
<evidence type="ECO:0000256" key="5">
    <source>
        <dbReference type="ARBA" id="ARBA00022737"/>
    </source>
</evidence>
<protein>
    <recommendedName>
        <fullName evidence="8">Outer membrane protein assembly factor BamA</fullName>
    </recommendedName>
</protein>